<comment type="caution">
    <text evidence="1">The sequence shown here is derived from an EMBL/GenBank/DDBJ whole genome shotgun (WGS) entry which is preliminary data.</text>
</comment>
<evidence type="ECO:0000313" key="1">
    <source>
        <dbReference type="EMBL" id="KAI0045407.1"/>
    </source>
</evidence>
<protein>
    <submittedName>
        <fullName evidence="1">Uncharacterized protein</fullName>
    </submittedName>
</protein>
<evidence type="ECO:0000313" key="2">
    <source>
        <dbReference type="Proteomes" id="UP000814033"/>
    </source>
</evidence>
<proteinExistence type="predicted"/>
<name>A0ACB8RNG0_9AGAM</name>
<dbReference type="EMBL" id="MU275952">
    <property type="protein sequence ID" value="KAI0045407.1"/>
    <property type="molecule type" value="Genomic_DNA"/>
</dbReference>
<reference evidence="1" key="2">
    <citation type="journal article" date="2022" name="New Phytol.">
        <title>Evolutionary transition to the ectomycorrhizal habit in the genomes of a hyperdiverse lineage of mushroom-forming fungi.</title>
        <authorList>
            <person name="Looney B."/>
            <person name="Miyauchi S."/>
            <person name="Morin E."/>
            <person name="Drula E."/>
            <person name="Courty P.E."/>
            <person name="Kohler A."/>
            <person name="Kuo A."/>
            <person name="LaButti K."/>
            <person name="Pangilinan J."/>
            <person name="Lipzen A."/>
            <person name="Riley R."/>
            <person name="Andreopoulos W."/>
            <person name="He G."/>
            <person name="Johnson J."/>
            <person name="Nolan M."/>
            <person name="Tritt A."/>
            <person name="Barry K.W."/>
            <person name="Grigoriev I.V."/>
            <person name="Nagy L.G."/>
            <person name="Hibbett D."/>
            <person name="Henrissat B."/>
            <person name="Matheny P.B."/>
            <person name="Labbe J."/>
            <person name="Martin F.M."/>
        </authorList>
    </citation>
    <scope>NUCLEOTIDE SEQUENCE</scope>
    <source>
        <strain evidence="1">FP105234-sp</strain>
    </source>
</reference>
<gene>
    <name evidence="1" type="ORF">FA95DRAFT_1561123</name>
</gene>
<organism evidence="1 2">
    <name type="scientific">Auriscalpium vulgare</name>
    <dbReference type="NCBI Taxonomy" id="40419"/>
    <lineage>
        <taxon>Eukaryota</taxon>
        <taxon>Fungi</taxon>
        <taxon>Dikarya</taxon>
        <taxon>Basidiomycota</taxon>
        <taxon>Agaricomycotina</taxon>
        <taxon>Agaricomycetes</taxon>
        <taxon>Russulales</taxon>
        <taxon>Auriscalpiaceae</taxon>
        <taxon>Auriscalpium</taxon>
    </lineage>
</organism>
<accession>A0ACB8RNG0</accession>
<dbReference type="Proteomes" id="UP000814033">
    <property type="component" value="Unassembled WGS sequence"/>
</dbReference>
<reference evidence="1" key="1">
    <citation type="submission" date="2021-02" db="EMBL/GenBank/DDBJ databases">
        <authorList>
            <consortium name="DOE Joint Genome Institute"/>
            <person name="Ahrendt S."/>
            <person name="Looney B.P."/>
            <person name="Miyauchi S."/>
            <person name="Morin E."/>
            <person name="Drula E."/>
            <person name="Courty P.E."/>
            <person name="Chicoki N."/>
            <person name="Fauchery L."/>
            <person name="Kohler A."/>
            <person name="Kuo A."/>
            <person name="Labutti K."/>
            <person name="Pangilinan J."/>
            <person name="Lipzen A."/>
            <person name="Riley R."/>
            <person name="Andreopoulos W."/>
            <person name="He G."/>
            <person name="Johnson J."/>
            <person name="Barry K.W."/>
            <person name="Grigoriev I.V."/>
            <person name="Nagy L."/>
            <person name="Hibbett D."/>
            <person name="Henrissat B."/>
            <person name="Matheny P.B."/>
            <person name="Labbe J."/>
            <person name="Martin F."/>
        </authorList>
    </citation>
    <scope>NUCLEOTIDE SEQUENCE</scope>
    <source>
        <strain evidence="1">FP105234-sp</strain>
    </source>
</reference>
<keyword evidence="2" id="KW-1185">Reference proteome</keyword>
<sequence length="65" mass="7349">MNIDNYDLILGTPFMYQHQVTLGLNPATLVVQSNEALPIKGEQVTKLASRATDILENHRCHRYVP</sequence>